<name>A0ABX3CNM3_9BACI</name>
<dbReference type="EMBL" id="MBRJ01000039">
    <property type="protein sequence ID" value="OHX45032.1"/>
    <property type="molecule type" value="Genomic_DNA"/>
</dbReference>
<dbReference type="RefSeq" id="WP_009335662.1">
    <property type="nucleotide sequence ID" value="NZ_JAMAWK010000009.1"/>
</dbReference>
<accession>A0ABX3CNM3</accession>
<evidence type="ECO:0000313" key="1">
    <source>
        <dbReference type="EMBL" id="OHX45032.1"/>
    </source>
</evidence>
<protein>
    <submittedName>
        <fullName evidence="1">Uncharacterized protein</fullName>
    </submittedName>
</protein>
<reference evidence="1 2" key="1">
    <citation type="submission" date="2016-07" db="EMBL/GenBank/DDBJ databases">
        <title>Bacillus oceanisediminis whole genome.</title>
        <authorList>
            <person name="Pal Y."/>
            <person name="Verma A."/>
            <person name="Mual P."/>
            <person name="Srinivasan K."/>
        </authorList>
    </citation>
    <scope>NUCLEOTIDE SEQUENCE [LARGE SCALE GENOMIC DNA]</scope>
    <source>
        <strain evidence="1 2">Bhandara28</strain>
    </source>
</reference>
<organism evidence="1 2">
    <name type="scientific">Cytobacillus oceanisediminis</name>
    <dbReference type="NCBI Taxonomy" id="665099"/>
    <lineage>
        <taxon>Bacteria</taxon>
        <taxon>Bacillati</taxon>
        <taxon>Bacillota</taxon>
        <taxon>Bacilli</taxon>
        <taxon>Bacillales</taxon>
        <taxon>Bacillaceae</taxon>
        <taxon>Cytobacillus</taxon>
    </lineage>
</organism>
<sequence length="318" mass="36860">MYLTLSQTAQELDRTERQVRYLIKTGVLSPINQDTYKRDGGYRFSPDIVMQVKKKLTPEGISLRMAAEIVGITPQYLNKLALSGEIRSILVAIGNKKERRFNKKDCYCFKNQMKSRTHKSISHFGEKLQLYKNNQRLFKLASYNDEIVRIVKTQPITILKADGILYELDSNHVLPPSEEWPEQTYQTKKGFVTFQFPIPRNAEHTTYNVIYELIQELGPKNVQVFEQAAGDYLIRCRQGKIFIKEEYAEVLKRHIIDGDTLSNSFGIELLSNIMSEYVHLPRELFQKIEQLADKRSISTQEQIIDAIKIGLESFKSEL</sequence>
<keyword evidence="2" id="KW-1185">Reference proteome</keyword>
<evidence type="ECO:0000313" key="2">
    <source>
        <dbReference type="Proteomes" id="UP000180194"/>
    </source>
</evidence>
<gene>
    <name evidence="1" type="ORF">BBV17_24215</name>
</gene>
<proteinExistence type="predicted"/>
<comment type="caution">
    <text evidence="1">The sequence shown here is derived from an EMBL/GenBank/DDBJ whole genome shotgun (WGS) entry which is preliminary data.</text>
</comment>
<dbReference type="Proteomes" id="UP000180194">
    <property type="component" value="Unassembled WGS sequence"/>
</dbReference>